<dbReference type="InterPro" id="IPR010583">
    <property type="entry name" value="MipA"/>
</dbReference>
<keyword evidence="5" id="KW-0998">Cell outer membrane</keyword>
<name>A0A0Q0BJM5_PSESI</name>
<sequence length="309" mass="33759">MKTICTGPPLNQAPMAEDRARSRCAAATRKRQRHLHTHLQLKLTPRELIVMKRLSVSAIAALTFPMLPFEAAFAEQSSLSLGLGAAINESPYAGAGTQVNPLPLIKYDSDSFFLHGITGGYHLVDTGVFSLDAIVSLNMDGIDRDDFGRRELARNGIDRDLLEDRDNGFDAGLAASLRGSGGQLELVAKSDISGTSDGYSMNLEYAYPIRWGETRFKPHIGATHMSANLVDYYFGTLSKEQERGITRYRPGSANVSYIGLGFSQPIGKQWEVSGNIRYTSLPDELADSPLVEDGTNSSTSMFIGISRKF</sequence>
<gene>
    <name evidence="6" type="ORF">ALO47_101172</name>
</gene>
<proteinExistence type="inferred from homology"/>
<evidence type="ECO:0000313" key="7">
    <source>
        <dbReference type="Proteomes" id="UP000050554"/>
    </source>
</evidence>
<dbReference type="GO" id="GO:0009279">
    <property type="term" value="C:cell outer membrane"/>
    <property type="evidence" value="ECO:0007669"/>
    <property type="project" value="UniProtKB-SubCell"/>
</dbReference>
<accession>A0A0Q0BJM5</accession>
<evidence type="ECO:0000256" key="2">
    <source>
        <dbReference type="ARBA" id="ARBA00005722"/>
    </source>
</evidence>
<keyword evidence="3" id="KW-0732">Signal</keyword>
<dbReference type="Pfam" id="PF06629">
    <property type="entry name" value="MipA"/>
    <property type="match status" value="1"/>
</dbReference>
<evidence type="ECO:0000256" key="3">
    <source>
        <dbReference type="ARBA" id="ARBA00022729"/>
    </source>
</evidence>
<dbReference type="EMBL" id="LJRF01000110">
    <property type="protein sequence ID" value="KPY47119.1"/>
    <property type="molecule type" value="Genomic_DNA"/>
</dbReference>
<organism evidence="6 7">
    <name type="scientific">Pseudomonas syringae pv. ribicola</name>
    <dbReference type="NCBI Taxonomy" id="55398"/>
    <lineage>
        <taxon>Bacteria</taxon>
        <taxon>Pseudomonadati</taxon>
        <taxon>Pseudomonadota</taxon>
        <taxon>Gammaproteobacteria</taxon>
        <taxon>Pseudomonadales</taxon>
        <taxon>Pseudomonadaceae</taxon>
        <taxon>Pseudomonas</taxon>
    </lineage>
</organism>
<evidence type="ECO:0000256" key="1">
    <source>
        <dbReference type="ARBA" id="ARBA00004442"/>
    </source>
</evidence>
<protein>
    <submittedName>
        <fullName evidence="6">MltA-interacting protein</fullName>
    </submittedName>
</protein>
<comment type="similarity">
    <text evidence="2">Belongs to the MipA/OmpV family.</text>
</comment>
<evidence type="ECO:0000256" key="4">
    <source>
        <dbReference type="ARBA" id="ARBA00023136"/>
    </source>
</evidence>
<reference evidence="6 7" key="1">
    <citation type="submission" date="2015-09" db="EMBL/GenBank/DDBJ databases">
        <title>Genome announcement of multiple Pseudomonas syringae strains.</title>
        <authorList>
            <person name="Thakur S."/>
            <person name="Wang P.W."/>
            <person name="Gong Y."/>
            <person name="Weir B.S."/>
            <person name="Guttman D.S."/>
        </authorList>
    </citation>
    <scope>NUCLEOTIDE SEQUENCE [LARGE SCALE GENOMIC DNA]</scope>
    <source>
        <strain evidence="6 7">ICMP3882</strain>
    </source>
</reference>
<comment type="subcellular location">
    <subcellularLocation>
        <location evidence="1">Cell outer membrane</location>
    </subcellularLocation>
</comment>
<dbReference type="PATRIC" id="fig|55398.3.peg.4461"/>
<evidence type="ECO:0000313" key="6">
    <source>
        <dbReference type="EMBL" id="KPY47119.1"/>
    </source>
</evidence>
<dbReference type="PANTHER" id="PTHR38776:SF1">
    <property type="entry name" value="MLTA-INTERACTING PROTEIN-RELATED"/>
    <property type="match status" value="1"/>
</dbReference>
<dbReference type="PANTHER" id="PTHR38776">
    <property type="entry name" value="MLTA-INTERACTING PROTEIN-RELATED"/>
    <property type="match status" value="1"/>
</dbReference>
<dbReference type="AlphaFoldDB" id="A0A0Q0BJM5"/>
<evidence type="ECO:0000256" key="5">
    <source>
        <dbReference type="ARBA" id="ARBA00023237"/>
    </source>
</evidence>
<comment type="caution">
    <text evidence="6">The sequence shown here is derived from an EMBL/GenBank/DDBJ whole genome shotgun (WGS) entry which is preliminary data.</text>
</comment>
<dbReference type="Proteomes" id="UP000050554">
    <property type="component" value="Unassembled WGS sequence"/>
</dbReference>
<keyword evidence="4" id="KW-0472">Membrane</keyword>